<dbReference type="GO" id="GO:0030313">
    <property type="term" value="C:cell envelope"/>
    <property type="evidence" value="ECO:0007669"/>
    <property type="project" value="UniProtKB-SubCell"/>
</dbReference>
<proteinExistence type="inferred from homology"/>
<evidence type="ECO:0000256" key="2">
    <source>
        <dbReference type="ARBA" id="ARBA00005695"/>
    </source>
</evidence>
<dbReference type="PIRSF" id="PIRSF002741">
    <property type="entry name" value="MppA"/>
    <property type="match status" value="1"/>
</dbReference>
<dbReference type="EMBL" id="FZMO01000112">
    <property type="protein sequence ID" value="SNQ47752.1"/>
    <property type="molecule type" value="Genomic_DNA"/>
</dbReference>
<dbReference type="InterPro" id="IPR030678">
    <property type="entry name" value="Peptide/Ni-bd"/>
</dbReference>
<dbReference type="InterPro" id="IPR006311">
    <property type="entry name" value="TAT_signal"/>
</dbReference>
<dbReference type="Gene3D" id="3.10.105.10">
    <property type="entry name" value="Dipeptide-binding Protein, Domain 3"/>
    <property type="match status" value="1"/>
</dbReference>
<dbReference type="Proteomes" id="UP000234331">
    <property type="component" value="Unassembled WGS sequence"/>
</dbReference>
<organism evidence="6 7">
    <name type="scientific">Frankia canadensis</name>
    <dbReference type="NCBI Taxonomy" id="1836972"/>
    <lineage>
        <taxon>Bacteria</taxon>
        <taxon>Bacillati</taxon>
        <taxon>Actinomycetota</taxon>
        <taxon>Actinomycetes</taxon>
        <taxon>Frankiales</taxon>
        <taxon>Frankiaceae</taxon>
        <taxon>Frankia</taxon>
    </lineage>
</organism>
<dbReference type="OrthoDB" id="9046151at2"/>
<dbReference type="GO" id="GO:0015833">
    <property type="term" value="P:peptide transport"/>
    <property type="evidence" value="ECO:0007669"/>
    <property type="project" value="TreeGrafter"/>
</dbReference>
<dbReference type="GO" id="GO:0042597">
    <property type="term" value="C:periplasmic space"/>
    <property type="evidence" value="ECO:0007669"/>
    <property type="project" value="UniProtKB-ARBA"/>
</dbReference>
<dbReference type="Pfam" id="PF00496">
    <property type="entry name" value="SBP_bac_5"/>
    <property type="match status" value="1"/>
</dbReference>
<dbReference type="RefSeq" id="WP_115537939.1">
    <property type="nucleotide sequence ID" value="NZ_FZMO01000112.1"/>
</dbReference>
<evidence type="ECO:0000256" key="4">
    <source>
        <dbReference type="ARBA" id="ARBA00022729"/>
    </source>
</evidence>
<evidence type="ECO:0000256" key="1">
    <source>
        <dbReference type="ARBA" id="ARBA00004196"/>
    </source>
</evidence>
<dbReference type="GO" id="GO:1904680">
    <property type="term" value="F:peptide transmembrane transporter activity"/>
    <property type="evidence" value="ECO:0007669"/>
    <property type="project" value="TreeGrafter"/>
</dbReference>
<dbReference type="PANTHER" id="PTHR30290">
    <property type="entry name" value="PERIPLASMIC BINDING COMPONENT OF ABC TRANSPORTER"/>
    <property type="match status" value="1"/>
</dbReference>
<keyword evidence="3" id="KW-0813">Transport</keyword>
<evidence type="ECO:0000313" key="6">
    <source>
        <dbReference type="EMBL" id="SNQ47752.1"/>
    </source>
</evidence>
<dbReference type="PROSITE" id="PS51318">
    <property type="entry name" value="TAT"/>
    <property type="match status" value="1"/>
</dbReference>
<evidence type="ECO:0000313" key="7">
    <source>
        <dbReference type="Proteomes" id="UP000234331"/>
    </source>
</evidence>
<evidence type="ECO:0000256" key="3">
    <source>
        <dbReference type="ARBA" id="ARBA00022448"/>
    </source>
</evidence>
<protein>
    <submittedName>
        <fullName evidence="6">ABC-type dipeptide transport system, periplasmic component</fullName>
    </submittedName>
</protein>
<dbReference type="AlphaFoldDB" id="A0A2I2KQ14"/>
<accession>A0A2I2KQ14</accession>
<gene>
    <name evidence="6" type="ORF">FRACA_20148</name>
</gene>
<comment type="subcellular location">
    <subcellularLocation>
        <location evidence="1">Cell envelope</location>
    </subcellularLocation>
</comment>
<sequence length="553" mass="57986">MPLFPTLPIDITGNRMPSAAEHPVRTLLSRRGLLAGAGAGGVAALLAACGSSGPGAHPGSAGAAGATGGRRGGLITLGAPTPPTALDPVTMYDGTAIALVQLVAEYLIWLDQDFQLHPALATGWTSSEGGRTWSFTLRKGVVFSDGTPLDAPTVKASFDRLLDPANKSAALSAFASVLAAGGVAVSGADTVVFHLQRPFSDFPYLVSAGNYNALVLKADYKLGMFAQRPIGTGPFLLDSYDVGKGASFSRNPKYRDTRTPYLDGVKVVFHKDAQADLLALQSGAIDAQILSQADLVVPIAGSGSIAVDKVSGTGLSAFTLRVDRPPFTKKEVRQAIAYALDRPGVLTSVYNGVGVAGNDHLFAPAFAAAPKDLPQRAKDAAKVRSLLSAAGVGNLRFTLSFDPPSKAYALVIQDQLKRVGITVDLDQQTSEAFYGGNQETDTPWLFTDANLVGWAGRPTPGQFIIPMVKSHGAWNGSKYANPVLDAAADAYDAATDPAERRKQAAIIARALHEDVPVIITAWSGAVRAYRSDRVRGLRAHPSAFLDLTTVSRV</sequence>
<dbReference type="InterPro" id="IPR039424">
    <property type="entry name" value="SBP_5"/>
</dbReference>
<feature type="domain" description="Solute-binding protein family 5" evidence="5">
    <location>
        <begin position="116"/>
        <end position="472"/>
    </location>
</feature>
<dbReference type="GO" id="GO:0043190">
    <property type="term" value="C:ATP-binding cassette (ABC) transporter complex"/>
    <property type="evidence" value="ECO:0007669"/>
    <property type="project" value="InterPro"/>
</dbReference>
<reference evidence="6 7" key="1">
    <citation type="submission" date="2017-06" db="EMBL/GenBank/DDBJ databases">
        <authorList>
            <person name="Kim H.J."/>
            <person name="Triplett B.A."/>
        </authorList>
    </citation>
    <scope>NUCLEOTIDE SEQUENCE [LARGE SCALE GENOMIC DNA]</scope>
    <source>
        <strain evidence="6">FRACA_ARgP5</strain>
    </source>
</reference>
<dbReference type="InterPro" id="IPR000914">
    <property type="entry name" value="SBP_5_dom"/>
</dbReference>
<evidence type="ECO:0000259" key="5">
    <source>
        <dbReference type="Pfam" id="PF00496"/>
    </source>
</evidence>
<dbReference type="SUPFAM" id="SSF53850">
    <property type="entry name" value="Periplasmic binding protein-like II"/>
    <property type="match status" value="1"/>
</dbReference>
<keyword evidence="7" id="KW-1185">Reference proteome</keyword>
<name>A0A2I2KQ14_9ACTN</name>
<dbReference type="PANTHER" id="PTHR30290:SF10">
    <property type="entry name" value="PERIPLASMIC OLIGOPEPTIDE-BINDING PROTEIN-RELATED"/>
    <property type="match status" value="1"/>
</dbReference>
<keyword evidence="4" id="KW-0732">Signal</keyword>
<dbReference type="Gene3D" id="3.40.190.10">
    <property type="entry name" value="Periplasmic binding protein-like II"/>
    <property type="match status" value="1"/>
</dbReference>
<comment type="similarity">
    <text evidence="2">Belongs to the bacterial solute-binding protein 5 family.</text>
</comment>